<gene>
    <name evidence="1" type="ORF">LTS18_007630</name>
</gene>
<protein>
    <submittedName>
        <fullName evidence="1">Uncharacterized protein</fullName>
    </submittedName>
</protein>
<evidence type="ECO:0000313" key="1">
    <source>
        <dbReference type="EMBL" id="KAK3078388.1"/>
    </source>
</evidence>
<keyword evidence="2" id="KW-1185">Reference proteome</keyword>
<comment type="caution">
    <text evidence="1">The sequence shown here is derived from an EMBL/GenBank/DDBJ whole genome shotgun (WGS) entry which is preliminary data.</text>
</comment>
<feature type="non-terminal residue" evidence="1">
    <location>
        <position position="770"/>
    </location>
</feature>
<proteinExistence type="predicted"/>
<organism evidence="1 2">
    <name type="scientific">Coniosporium uncinatum</name>
    <dbReference type="NCBI Taxonomy" id="93489"/>
    <lineage>
        <taxon>Eukaryota</taxon>
        <taxon>Fungi</taxon>
        <taxon>Dikarya</taxon>
        <taxon>Ascomycota</taxon>
        <taxon>Pezizomycotina</taxon>
        <taxon>Dothideomycetes</taxon>
        <taxon>Dothideomycetes incertae sedis</taxon>
        <taxon>Coniosporium</taxon>
    </lineage>
</organism>
<evidence type="ECO:0000313" key="2">
    <source>
        <dbReference type="Proteomes" id="UP001186974"/>
    </source>
</evidence>
<sequence length="770" mass="84072">MVDSGVMTEPWEPTDIEKETYMSHLSHAPSYVGAALAGGLGYMFGRDSNSHDEDAQAVHDLAEGLRAKHGDEKAKEMMSKLNEPGAEVSAADARDEEPQKVVTDEHSAGALSAVEAQQISSIEPPSPVDEAESARVITSEPMPVPIELGLSALSFQDTEPVEVSVPEPIAPTLSSASIMSQTTAPVESRVESVRSIERDVSPWSFSKKRAQQIEPEAPTFPAFIDSVTDRVVEKELPLDYAPLSSQQTEPITPERPRTAIAVTKPIQTATPPIPERSNRGKAFVAGADNTKPGQGFFESILGKVRPAADSATIIAEDESSPPQPAKRAFTDTSVDVENRSPTLLAKELPKEIRTPFMAIDTNTAQRPQSPKKDVLAPSKPSIHIPVSTPVRVPRKPMFDEGTQTMISSERLEALFRAEEQLKQTPTSPTKAAPGSPRKNREWVETGTFKAPRRPSSSGSMRSRAAAPPPLPADHKQVIAAAAEKAPLVPPPPRSTTPTTQPTPMMPTTPRPQPMTPGQMGPPLMPASAYRTRSHSRTPSNARQPLTADRGGFTVRANHTPSVASRTSRGDAASSVTRRSSVSSFASELDARFNIARNAYGPDSFDPNTTDPRMIQAITQTMIGEFLWKYTRKTGRSEMSETRHRRFFWVHPYTRTLYWSEQDPATAGRAQLKAKSVAMQAVRVVTDDNAFPPGLHRKSLVVVTPGRSIKFTAPTGQRHETWFNALSYLLLRTANEREREDEGHVTAEDIEEFNPGGGSSYGRNFSRLSRR</sequence>
<dbReference type="EMBL" id="JAWDJW010001937">
    <property type="protein sequence ID" value="KAK3078388.1"/>
    <property type="molecule type" value="Genomic_DNA"/>
</dbReference>
<name>A0ACC3DP24_9PEZI</name>
<dbReference type="Proteomes" id="UP001186974">
    <property type="component" value="Unassembled WGS sequence"/>
</dbReference>
<reference evidence="1" key="1">
    <citation type="submission" date="2024-09" db="EMBL/GenBank/DDBJ databases">
        <title>Black Yeasts Isolated from many extreme environments.</title>
        <authorList>
            <person name="Coleine C."/>
            <person name="Stajich J.E."/>
            <person name="Selbmann L."/>
        </authorList>
    </citation>
    <scope>NUCLEOTIDE SEQUENCE</scope>
    <source>
        <strain evidence="1">CCFEE 5737</strain>
    </source>
</reference>
<accession>A0ACC3DP24</accession>